<protein>
    <submittedName>
        <fullName evidence="4">Response regulator transcription factor</fullName>
    </submittedName>
</protein>
<dbReference type="Gene3D" id="1.10.10.10">
    <property type="entry name" value="Winged helix-like DNA-binding domain superfamily/Winged helix DNA-binding domain"/>
    <property type="match status" value="1"/>
</dbReference>
<dbReference type="Pfam" id="PF00196">
    <property type="entry name" value="GerE"/>
    <property type="match status" value="1"/>
</dbReference>
<evidence type="ECO:0000259" key="3">
    <source>
        <dbReference type="PROSITE" id="PS50043"/>
    </source>
</evidence>
<dbReference type="InterPro" id="IPR011006">
    <property type="entry name" value="CheY-like_superfamily"/>
</dbReference>
<dbReference type="PANTHER" id="PTHR43214">
    <property type="entry name" value="TWO-COMPONENT RESPONSE REGULATOR"/>
    <property type="match status" value="1"/>
</dbReference>
<comment type="caution">
    <text evidence="4">The sequence shown here is derived from an EMBL/GenBank/DDBJ whole genome shotgun (WGS) entry which is preliminary data.</text>
</comment>
<dbReference type="InterPro" id="IPR036388">
    <property type="entry name" value="WH-like_DNA-bd_sf"/>
</dbReference>
<feature type="region of interest" description="Disordered" evidence="2">
    <location>
        <begin position="1"/>
        <end position="21"/>
    </location>
</feature>
<dbReference type="PROSITE" id="PS50043">
    <property type="entry name" value="HTH_LUXR_2"/>
    <property type="match status" value="1"/>
</dbReference>
<dbReference type="SUPFAM" id="SSF46894">
    <property type="entry name" value="C-terminal effector domain of the bipartite response regulators"/>
    <property type="match status" value="1"/>
</dbReference>
<dbReference type="CDD" id="cd06170">
    <property type="entry name" value="LuxR_C_like"/>
    <property type="match status" value="1"/>
</dbReference>
<evidence type="ECO:0000313" key="5">
    <source>
        <dbReference type="Proteomes" id="UP001183414"/>
    </source>
</evidence>
<feature type="region of interest" description="Disordered" evidence="2">
    <location>
        <begin position="230"/>
        <end position="250"/>
    </location>
</feature>
<reference evidence="5" key="1">
    <citation type="submission" date="2023-07" db="EMBL/GenBank/DDBJ databases">
        <title>30 novel species of actinomycetes from the DSMZ collection.</title>
        <authorList>
            <person name="Nouioui I."/>
        </authorList>
    </citation>
    <scope>NUCLEOTIDE SEQUENCE [LARGE SCALE GENOMIC DNA]</scope>
    <source>
        <strain evidence="5">DSM 42041</strain>
    </source>
</reference>
<dbReference type="EMBL" id="JAVREQ010000023">
    <property type="protein sequence ID" value="MDT0381521.1"/>
    <property type="molecule type" value="Genomic_DNA"/>
</dbReference>
<keyword evidence="1" id="KW-0238">DNA-binding</keyword>
<feature type="compositionally biased region" description="Low complexity" evidence="2">
    <location>
        <begin position="1"/>
        <end position="15"/>
    </location>
</feature>
<dbReference type="InterPro" id="IPR000792">
    <property type="entry name" value="Tscrpt_reg_LuxR_C"/>
</dbReference>
<dbReference type="InterPro" id="IPR039420">
    <property type="entry name" value="WalR-like"/>
</dbReference>
<accession>A0ABU2NX03</accession>
<dbReference type="Gene3D" id="3.40.50.2300">
    <property type="match status" value="1"/>
</dbReference>
<proteinExistence type="predicted"/>
<keyword evidence="5" id="KW-1185">Reference proteome</keyword>
<dbReference type="RefSeq" id="WP_311675216.1">
    <property type="nucleotide sequence ID" value="NZ_JAVREQ010000023.1"/>
</dbReference>
<evidence type="ECO:0000256" key="2">
    <source>
        <dbReference type="SAM" id="MobiDB-lite"/>
    </source>
</evidence>
<organism evidence="4 5">
    <name type="scientific">Streptomyces hazeniae</name>
    <dbReference type="NCBI Taxonomy" id="3075538"/>
    <lineage>
        <taxon>Bacteria</taxon>
        <taxon>Bacillati</taxon>
        <taxon>Actinomycetota</taxon>
        <taxon>Actinomycetes</taxon>
        <taxon>Kitasatosporales</taxon>
        <taxon>Streptomycetaceae</taxon>
        <taxon>Streptomyces</taxon>
    </lineage>
</organism>
<evidence type="ECO:0000313" key="4">
    <source>
        <dbReference type="EMBL" id="MDT0381521.1"/>
    </source>
</evidence>
<dbReference type="PANTHER" id="PTHR43214:SF42">
    <property type="entry name" value="TRANSCRIPTIONAL REGULATORY PROTEIN DESR"/>
    <property type="match status" value="1"/>
</dbReference>
<gene>
    <name evidence="4" type="ORF">RM572_22435</name>
</gene>
<evidence type="ECO:0000256" key="1">
    <source>
        <dbReference type="ARBA" id="ARBA00023125"/>
    </source>
</evidence>
<dbReference type="InterPro" id="IPR016032">
    <property type="entry name" value="Sig_transdc_resp-reg_C-effctor"/>
</dbReference>
<dbReference type="PRINTS" id="PR00038">
    <property type="entry name" value="HTHLUXR"/>
</dbReference>
<feature type="domain" description="HTH luxR-type" evidence="3">
    <location>
        <begin position="162"/>
        <end position="227"/>
    </location>
</feature>
<name>A0ABU2NX03_9ACTN</name>
<sequence>MSRRSAAGAGSAAVRAGRRAAEAAPTPRGRVLVVHETRLVSAALSALLAERTALDAAPSCWESGAADAAALRPRVCVACPESSESVGTLSPDGTLVRQLRRARCPLVVVVDPRRVGTLRRALDAGAQGFVHDQGPPEQLLEAVREVTGGRRYVAEAVRQGLADAARMPVTRRELQVLRHAAAGASVAETAAALHLAPGTVRNYLSSGIRRLGARNKTDAVRAARETGWLLVPRPSGHGSEGAGSRDRRER</sequence>
<dbReference type="SMART" id="SM00421">
    <property type="entry name" value="HTH_LUXR"/>
    <property type="match status" value="1"/>
</dbReference>
<dbReference type="Proteomes" id="UP001183414">
    <property type="component" value="Unassembled WGS sequence"/>
</dbReference>
<dbReference type="SUPFAM" id="SSF52172">
    <property type="entry name" value="CheY-like"/>
    <property type="match status" value="1"/>
</dbReference>